<keyword evidence="2" id="KW-0479">Metal-binding</keyword>
<dbReference type="Gene3D" id="3.40.390.10">
    <property type="entry name" value="Collagenase (Catalytic Domain)"/>
    <property type="match status" value="1"/>
</dbReference>
<keyword evidence="2" id="KW-0482">Metalloprotease</keyword>
<dbReference type="PRINTS" id="PR00480">
    <property type="entry name" value="ASTACIN"/>
</dbReference>
<dbReference type="GO" id="GO:0046872">
    <property type="term" value="F:metal ion binding"/>
    <property type="evidence" value="ECO:0007669"/>
    <property type="project" value="UniProtKB-KW"/>
</dbReference>
<accession>A0A183JW27</accession>
<evidence type="ECO:0000259" key="3">
    <source>
        <dbReference type="PROSITE" id="PS51864"/>
    </source>
</evidence>
<proteinExistence type="predicted"/>
<keyword evidence="2" id="KW-0378">Hydrolase</keyword>
<protein>
    <recommendedName>
        <fullName evidence="2">Metalloendopeptidase</fullName>
        <ecNumber evidence="2">3.4.24.-</ecNumber>
    </recommendedName>
</protein>
<dbReference type="STRING" id="6186.A0A183JW27"/>
<comment type="caution">
    <text evidence="1">Lacks conserved residue(s) required for the propagation of feature annotation.</text>
</comment>
<dbReference type="PANTHER" id="PTHR10127">
    <property type="entry name" value="DISCOIDIN, CUB, EGF, LAMININ , AND ZINC METALLOPROTEASE DOMAIN CONTAINING"/>
    <property type="match status" value="1"/>
</dbReference>
<dbReference type="PROSITE" id="PS51864">
    <property type="entry name" value="ASTACIN"/>
    <property type="match status" value="1"/>
</dbReference>
<dbReference type="EC" id="3.4.24.-" evidence="2"/>
<sequence length="73" mass="8157">MDPGEVNSLGEPYDYSSIMHYAKGTFAKANKDETIRPKACCPRPPIGQRIQLSPGDIRQTNKLYLCPGNYLNL</sequence>
<evidence type="ECO:0000256" key="1">
    <source>
        <dbReference type="PROSITE-ProRule" id="PRU01211"/>
    </source>
</evidence>
<name>A0A183JW27_9TREM</name>
<dbReference type="SUPFAM" id="SSF55486">
    <property type="entry name" value="Metalloproteases ('zincins'), catalytic domain"/>
    <property type="match status" value="1"/>
</dbReference>
<dbReference type="Proteomes" id="UP000279833">
    <property type="component" value="Unassembled WGS sequence"/>
</dbReference>
<keyword evidence="2" id="KW-0645">Protease</keyword>
<dbReference type="InterPro" id="IPR001506">
    <property type="entry name" value="Peptidase_M12A"/>
</dbReference>
<evidence type="ECO:0000256" key="2">
    <source>
        <dbReference type="RuleBase" id="RU361183"/>
    </source>
</evidence>
<dbReference type="AlphaFoldDB" id="A0A183JW27"/>
<evidence type="ECO:0000313" key="4">
    <source>
        <dbReference type="EMBL" id="VDP09329.1"/>
    </source>
</evidence>
<comment type="cofactor">
    <cofactor evidence="2">
        <name>Zn(2+)</name>
        <dbReference type="ChEBI" id="CHEBI:29105"/>
    </cofactor>
    <text evidence="2">Binds 1 zinc ion per subunit.</text>
</comment>
<dbReference type="PANTHER" id="PTHR10127:SF861">
    <property type="entry name" value="DORSAL-VENTRAL PATTERNING PROTEIN TOLLOID-RELATED"/>
    <property type="match status" value="1"/>
</dbReference>
<dbReference type="GO" id="GO:0006508">
    <property type="term" value="P:proteolysis"/>
    <property type="evidence" value="ECO:0007669"/>
    <property type="project" value="UniProtKB-KW"/>
</dbReference>
<dbReference type="WBParaSite" id="SCUD_0000692201-mRNA-1">
    <property type="protein sequence ID" value="SCUD_0000692201-mRNA-1"/>
    <property type="gene ID" value="SCUD_0000692201"/>
</dbReference>
<organism evidence="6">
    <name type="scientific">Schistosoma curassoni</name>
    <dbReference type="NCBI Taxonomy" id="6186"/>
    <lineage>
        <taxon>Eukaryota</taxon>
        <taxon>Metazoa</taxon>
        <taxon>Spiralia</taxon>
        <taxon>Lophotrochozoa</taxon>
        <taxon>Platyhelminthes</taxon>
        <taxon>Trematoda</taxon>
        <taxon>Digenea</taxon>
        <taxon>Strigeidida</taxon>
        <taxon>Schistosomatoidea</taxon>
        <taxon>Schistosomatidae</taxon>
        <taxon>Schistosoma</taxon>
    </lineage>
</organism>
<gene>
    <name evidence="4" type="ORF">SCUD_LOCUS6922</name>
</gene>
<keyword evidence="5" id="KW-1185">Reference proteome</keyword>
<reference evidence="6" key="1">
    <citation type="submission" date="2016-06" db="UniProtKB">
        <authorList>
            <consortium name="WormBaseParasite"/>
        </authorList>
    </citation>
    <scope>IDENTIFICATION</scope>
</reference>
<dbReference type="Pfam" id="PF01400">
    <property type="entry name" value="Astacin"/>
    <property type="match status" value="1"/>
</dbReference>
<reference evidence="4 5" key="2">
    <citation type="submission" date="2018-11" db="EMBL/GenBank/DDBJ databases">
        <authorList>
            <consortium name="Pathogen Informatics"/>
        </authorList>
    </citation>
    <scope>NUCLEOTIDE SEQUENCE [LARGE SCALE GENOMIC DNA]</scope>
    <source>
        <strain evidence="4">Dakar</strain>
        <strain evidence="5">Dakar, Senegal</strain>
    </source>
</reference>
<evidence type="ECO:0000313" key="5">
    <source>
        <dbReference type="Proteomes" id="UP000279833"/>
    </source>
</evidence>
<dbReference type="GO" id="GO:0004222">
    <property type="term" value="F:metalloendopeptidase activity"/>
    <property type="evidence" value="ECO:0007669"/>
    <property type="project" value="UniProtKB-UniRule"/>
</dbReference>
<dbReference type="InterPro" id="IPR024079">
    <property type="entry name" value="MetalloPept_cat_dom_sf"/>
</dbReference>
<evidence type="ECO:0000313" key="6">
    <source>
        <dbReference type="WBParaSite" id="SCUD_0000692201-mRNA-1"/>
    </source>
</evidence>
<dbReference type="EMBL" id="UZAK01018700">
    <property type="protein sequence ID" value="VDP09329.1"/>
    <property type="molecule type" value="Genomic_DNA"/>
</dbReference>
<keyword evidence="2" id="KW-0862">Zinc</keyword>
<feature type="domain" description="Peptidase M12A" evidence="3">
    <location>
        <begin position="1"/>
        <end position="67"/>
    </location>
</feature>